<comment type="caution">
    <text evidence="3">The sequence shown here is derived from an EMBL/GenBank/DDBJ whole genome shotgun (WGS) entry which is preliminary data.</text>
</comment>
<evidence type="ECO:0000256" key="1">
    <source>
        <dbReference type="SAM" id="MobiDB-lite"/>
    </source>
</evidence>
<organism evidence="3 4">
    <name type="scientific">Saxophila tyrrhenica</name>
    <dbReference type="NCBI Taxonomy" id="1690608"/>
    <lineage>
        <taxon>Eukaryota</taxon>
        <taxon>Fungi</taxon>
        <taxon>Dikarya</taxon>
        <taxon>Ascomycota</taxon>
        <taxon>Pezizomycotina</taxon>
        <taxon>Dothideomycetes</taxon>
        <taxon>Dothideomycetidae</taxon>
        <taxon>Mycosphaerellales</taxon>
        <taxon>Extremaceae</taxon>
        <taxon>Saxophila</taxon>
    </lineage>
</organism>
<feature type="compositionally biased region" description="Polar residues" evidence="1">
    <location>
        <begin position="478"/>
        <end position="487"/>
    </location>
</feature>
<feature type="compositionally biased region" description="Gly residues" evidence="1">
    <location>
        <begin position="404"/>
        <end position="415"/>
    </location>
</feature>
<feature type="region of interest" description="Disordered" evidence="1">
    <location>
        <begin position="41"/>
        <end position="66"/>
    </location>
</feature>
<feature type="compositionally biased region" description="Polar residues" evidence="1">
    <location>
        <begin position="90"/>
        <end position="110"/>
    </location>
</feature>
<feature type="region of interest" description="Disordered" evidence="1">
    <location>
        <begin position="378"/>
        <end position="592"/>
    </location>
</feature>
<evidence type="ECO:0000259" key="2">
    <source>
        <dbReference type="Pfam" id="PF20233"/>
    </source>
</evidence>
<proteinExistence type="predicted"/>
<gene>
    <name evidence="3" type="ORF">LTR77_005241</name>
</gene>
<evidence type="ECO:0000313" key="4">
    <source>
        <dbReference type="Proteomes" id="UP001337655"/>
    </source>
</evidence>
<dbReference type="Pfam" id="PF20233">
    <property type="entry name" value="DUF6590"/>
    <property type="match status" value="1"/>
</dbReference>
<reference evidence="3 4" key="1">
    <citation type="submission" date="2023-08" db="EMBL/GenBank/DDBJ databases">
        <title>Black Yeasts Isolated from many extreme environments.</title>
        <authorList>
            <person name="Coleine C."/>
            <person name="Stajich J.E."/>
            <person name="Selbmann L."/>
        </authorList>
    </citation>
    <scope>NUCLEOTIDE SEQUENCE [LARGE SCALE GENOMIC DNA]</scope>
    <source>
        <strain evidence="3 4">CCFEE 5935</strain>
    </source>
</reference>
<dbReference type="RefSeq" id="XP_064659850.1">
    <property type="nucleotide sequence ID" value="XM_064802489.1"/>
</dbReference>
<dbReference type="EMBL" id="JAVRRT010000007">
    <property type="protein sequence ID" value="KAK5170652.1"/>
    <property type="molecule type" value="Genomic_DNA"/>
</dbReference>
<feature type="compositionally biased region" description="Low complexity" evidence="1">
    <location>
        <begin position="520"/>
        <end position="557"/>
    </location>
</feature>
<name>A0AAV9PBG5_9PEZI</name>
<feature type="compositionally biased region" description="Low complexity" evidence="1">
    <location>
        <begin position="43"/>
        <end position="56"/>
    </location>
</feature>
<evidence type="ECO:0000313" key="3">
    <source>
        <dbReference type="EMBL" id="KAK5170652.1"/>
    </source>
</evidence>
<protein>
    <recommendedName>
        <fullName evidence="2">DUF6590 domain-containing protein</fullName>
    </recommendedName>
</protein>
<sequence>MAGWTWDPDSNQYFVYDAENDTLRFQNGRVVARPQHIPRSRFTEATARAAATPSASNYSGPSAAASGNYVATPSNAALDAQTPRAATRGPGQNNAPSSRQSGETSGSVDSVNRDMGAMGVRDQEGPPQVYRPMPIIPEVSTRNGQRIVDVHDPSTLVRTVFANAPANQITDPTLLRENPQAHAQRRLYGTGGEADTERLFADYHRREQPRKFFTIGKVFLVLWVEPAGESTTLVTMAEPGTSRGAFGERVFSKVRRFVVVREADNYCTCLPIVTNRGLGVAKRGVTKSEYSIIHTSAEVPPIKTAERPLQGEMGMRPRAIRVDADDPTDKLHDMSRLDYGKVHTIQHNIKVKKFGKVHPKSMNALVHQFSNVWNSKRVLAPMGPPTEQPESSNAAAERERANAGGAGNTTGGGPAGNASTATQEAVTALMRRGKTREEAVEIVRQRIGGSTKSQSKGDQEDSDDSDEDVPAGKRSDQQRNAGSANGDRQSRREGPQQTGRQGQDRSLQPSQSQQRTDQNSRAQASARIQASAGAHQSTSRTAPSAQSTSSQSTSQRANQGQSQRPPGNTAQPASVRTSSPNTDQASEQAHRLAQARAMMAHLLQQGYTQEDAAEIVGRRFGGRGP</sequence>
<dbReference type="PANTHER" id="PTHR35391:SF5">
    <property type="entry name" value="DUF6590 DOMAIN-CONTAINING PROTEIN"/>
    <property type="match status" value="1"/>
</dbReference>
<feature type="compositionally biased region" description="Acidic residues" evidence="1">
    <location>
        <begin position="460"/>
        <end position="469"/>
    </location>
</feature>
<dbReference type="Proteomes" id="UP001337655">
    <property type="component" value="Unassembled WGS sequence"/>
</dbReference>
<keyword evidence="4" id="KW-1185">Reference proteome</keyword>
<feature type="region of interest" description="Disordered" evidence="1">
    <location>
        <begin position="84"/>
        <end position="130"/>
    </location>
</feature>
<dbReference type="InterPro" id="IPR046497">
    <property type="entry name" value="DUF6590"/>
</dbReference>
<accession>A0AAV9PBG5</accession>
<feature type="compositionally biased region" description="Basic and acidic residues" evidence="1">
    <location>
        <begin position="435"/>
        <end position="444"/>
    </location>
</feature>
<dbReference type="GeneID" id="89926585"/>
<feature type="compositionally biased region" description="Polar residues" evidence="1">
    <location>
        <begin position="495"/>
        <end position="519"/>
    </location>
</feature>
<dbReference type="AlphaFoldDB" id="A0AAV9PBG5"/>
<dbReference type="PANTHER" id="PTHR35391">
    <property type="entry name" value="C2H2-TYPE DOMAIN-CONTAINING PROTEIN-RELATED"/>
    <property type="match status" value="1"/>
</dbReference>
<feature type="compositionally biased region" description="Polar residues" evidence="1">
    <location>
        <begin position="558"/>
        <end position="587"/>
    </location>
</feature>
<feature type="domain" description="DUF6590" evidence="2">
    <location>
        <begin position="210"/>
        <end position="366"/>
    </location>
</feature>